<reference evidence="2 3" key="1">
    <citation type="journal article" date="2023" name="Plant Biotechnol. J.">
        <title>Chromosome-level wild Hevea brasiliensis genome provides new tools for genomic-assisted breeding and valuable loci to elevate rubber yield.</title>
        <authorList>
            <person name="Cheng H."/>
            <person name="Song X."/>
            <person name="Hu Y."/>
            <person name="Wu T."/>
            <person name="Yang Q."/>
            <person name="An Z."/>
            <person name="Feng S."/>
            <person name="Deng Z."/>
            <person name="Wu W."/>
            <person name="Zeng X."/>
            <person name="Tu M."/>
            <person name="Wang X."/>
            <person name="Huang H."/>
        </authorList>
    </citation>
    <scope>NUCLEOTIDE SEQUENCE [LARGE SCALE GENOMIC DNA]</scope>
    <source>
        <strain evidence="2">MT/VB/25A 57/8</strain>
    </source>
</reference>
<feature type="region of interest" description="Disordered" evidence="1">
    <location>
        <begin position="1"/>
        <end position="262"/>
    </location>
</feature>
<dbReference type="EMBL" id="JARPOI010000010">
    <property type="protein sequence ID" value="KAJ9170996.1"/>
    <property type="molecule type" value="Genomic_DNA"/>
</dbReference>
<feature type="compositionally biased region" description="Low complexity" evidence="1">
    <location>
        <begin position="111"/>
        <end position="127"/>
    </location>
</feature>
<accession>A0ABQ9LSL3</accession>
<feature type="compositionally biased region" description="Basic and acidic residues" evidence="1">
    <location>
        <begin position="229"/>
        <end position="246"/>
    </location>
</feature>
<evidence type="ECO:0000256" key="1">
    <source>
        <dbReference type="SAM" id="MobiDB-lite"/>
    </source>
</evidence>
<sequence>MGCCMSSRAVREPHQPKAPDYHRPPPKRPAPEPKSSHVPITSLDEETVKEVLSETPIPKVPQMSPSPQQKNTQNPVVYEPKSQENKRKEEKEEEVERTPEISQASEICSVTNTYSTATTATTATAVTEIRDDEVTSKKRVNRSPSKLPRKRPYNGERERGIKPPGKRELSSQATTTQRNVGSSRVGRDLGERSARRSRSPATRKTSGGVSRGGRAGGSPANVTGKSGGRRGEAGSGVKKEEKREENDSVLMQQQQGNEPVSLENPLLSFECFIFV</sequence>
<organism evidence="2 3">
    <name type="scientific">Hevea brasiliensis</name>
    <name type="common">Para rubber tree</name>
    <name type="synonym">Siphonia brasiliensis</name>
    <dbReference type="NCBI Taxonomy" id="3981"/>
    <lineage>
        <taxon>Eukaryota</taxon>
        <taxon>Viridiplantae</taxon>
        <taxon>Streptophyta</taxon>
        <taxon>Embryophyta</taxon>
        <taxon>Tracheophyta</taxon>
        <taxon>Spermatophyta</taxon>
        <taxon>Magnoliopsida</taxon>
        <taxon>eudicotyledons</taxon>
        <taxon>Gunneridae</taxon>
        <taxon>Pentapetalae</taxon>
        <taxon>rosids</taxon>
        <taxon>fabids</taxon>
        <taxon>Malpighiales</taxon>
        <taxon>Euphorbiaceae</taxon>
        <taxon>Crotonoideae</taxon>
        <taxon>Micrandreae</taxon>
        <taxon>Hevea</taxon>
    </lineage>
</organism>
<feature type="compositionally biased region" description="Basic and acidic residues" evidence="1">
    <location>
        <begin position="185"/>
        <end position="194"/>
    </location>
</feature>
<name>A0ABQ9LSL3_HEVBR</name>
<feature type="compositionally biased region" description="Basic and acidic residues" evidence="1">
    <location>
        <begin position="81"/>
        <end position="99"/>
    </location>
</feature>
<feature type="compositionally biased region" description="Basic residues" evidence="1">
    <location>
        <begin position="137"/>
        <end position="152"/>
    </location>
</feature>
<evidence type="ECO:0000313" key="3">
    <source>
        <dbReference type="Proteomes" id="UP001174677"/>
    </source>
</evidence>
<evidence type="ECO:0008006" key="4">
    <source>
        <dbReference type="Google" id="ProtNLM"/>
    </source>
</evidence>
<protein>
    <recommendedName>
        <fullName evidence="4">Serine/arginine repetitive matrix protein 1-like</fullName>
    </recommendedName>
</protein>
<feature type="compositionally biased region" description="Basic and acidic residues" evidence="1">
    <location>
        <begin position="9"/>
        <end position="35"/>
    </location>
</feature>
<dbReference type="PANTHER" id="PTHR33871:SF20">
    <property type="entry name" value="CALMODULIN-BINDING DOMAIN-CONTAINING PROTEIN"/>
    <property type="match status" value="1"/>
</dbReference>
<evidence type="ECO:0000313" key="2">
    <source>
        <dbReference type="EMBL" id="KAJ9170996.1"/>
    </source>
</evidence>
<proteinExistence type="predicted"/>
<feature type="compositionally biased region" description="Basic and acidic residues" evidence="1">
    <location>
        <begin position="153"/>
        <end position="169"/>
    </location>
</feature>
<comment type="caution">
    <text evidence="2">The sequence shown here is derived from an EMBL/GenBank/DDBJ whole genome shotgun (WGS) entry which is preliminary data.</text>
</comment>
<feature type="compositionally biased region" description="Low complexity" evidence="1">
    <location>
        <begin position="199"/>
        <end position="208"/>
    </location>
</feature>
<keyword evidence="3" id="KW-1185">Reference proteome</keyword>
<dbReference type="PANTHER" id="PTHR33871">
    <property type="entry name" value="OS05G0503100 PROTEIN-RELATED"/>
    <property type="match status" value="1"/>
</dbReference>
<feature type="compositionally biased region" description="Polar residues" evidence="1">
    <location>
        <begin position="170"/>
        <end position="182"/>
    </location>
</feature>
<feature type="compositionally biased region" description="Polar residues" evidence="1">
    <location>
        <begin position="63"/>
        <end position="75"/>
    </location>
</feature>
<dbReference type="Proteomes" id="UP001174677">
    <property type="component" value="Chromosome 10"/>
</dbReference>
<gene>
    <name evidence="2" type="ORF">P3X46_019051</name>
</gene>
<feature type="compositionally biased region" description="Polar residues" evidence="1">
    <location>
        <begin position="100"/>
        <end position="110"/>
    </location>
</feature>
<feature type="compositionally biased region" description="Polar residues" evidence="1">
    <location>
        <begin position="249"/>
        <end position="258"/>
    </location>
</feature>